<evidence type="ECO:0000256" key="4">
    <source>
        <dbReference type="ARBA" id="ARBA00048391"/>
    </source>
</evidence>
<dbReference type="Pfam" id="PF17827">
    <property type="entry name" value="PrmC_N"/>
    <property type="match status" value="1"/>
</dbReference>
<keyword evidence="9" id="KW-1185">Reference proteome</keyword>
<dbReference type="PROSITE" id="PS00092">
    <property type="entry name" value="N6_MTASE"/>
    <property type="match status" value="1"/>
</dbReference>
<dbReference type="NCBIfam" id="TIGR00536">
    <property type="entry name" value="hemK_fam"/>
    <property type="match status" value="1"/>
</dbReference>
<keyword evidence="3 5" id="KW-0949">S-adenosyl-L-methionine</keyword>
<dbReference type="InterPro" id="IPR002052">
    <property type="entry name" value="DNA_methylase_N6_adenine_CS"/>
</dbReference>
<feature type="binding site" evidence="5">
    <location>
        <position position="211"/>
    </location>
    <ligand>
        <name>S-adenosyl-L-methionine</name>
        <dbReference type="ChEBI" id="CHEBI:59789"/>
    </ligand>
</feature>
<feature type="domain" description="Release factor glutamine methyltransferase N-terminal" evidence="7">
    <location>
        <begin position="22"/>
        <end position="92"/>
    </location>
</feature>
<dbReference type="PANTHER" id="PTHR18895">
    <property type="entry name" value="HEMK METHYLTRANSFERASE"/>
    <property type="match status" value="1"/>
</dbReference>
<dbReference type="InterPro" id="IPR040758">
    <property type="entry name" value="PrmC_N"/>
</dbReference>
<dbReference type="NCBIfam" id="TIGR03534">
    <property type="entry name" value="RF_mod_PrmC"/>
    <property type="match status" value="1"/>
</dbReference>
<accession>A0A7W8HC98</accession>
<comment type="catalytic activity">
    <reaction evidence="4 5">
        <text>L-glutaminyl-[peptide chain release factor] + S-adenosyl-L-methionine = N(5)-methyl-L-glutaminyl-[peptide chain release factor] + S-adenosyl-L-homocysteine + H(+)</text>
        <dbReference type="Rhea" id="RHEA:42896"/>
        <dbReference type="Rhea" id="RHEA-COMP:10271"/>
        <dbReference type="Rhea" id="RHEA-COMP:10272"/>
        <dbReference type="ChEBI" id="CHEBI:15378"/>
        <dbReference type="ChEBI" id="CHEBI:30011"/>
        <dbReference type="ChEBI" id="CHEBI:57856"/>
        <dbReference type="ChEBI" id="CHEBI:59789"/>
        <dbReference type="ChEBI" id="CHEBI:61891"/>
        <dbReference type="EC" id="2.1.1.297"/>
    </reaction>
</comment>
<comment type="caution">
    <text evidence="8">The sequence shown here is derived from an EMBL/GenBank/DDBJ whole genome shotgun (WGS) entry which is preliminary data.</text>
</comment>
<evidence type="ECO:0000256" key="3">
    <source>
        <dbReference type="ARBA" id="ARBA00022691"/>
    </source>
</evidence>
<evidence type="ECO:0000313" key="9">
    <source>
        <dbReference type="Proteomes" id="UP000543642"/>
    </source>
</evidence>
<comment type="function">
    <text evidence="5">Methylates the class 1 translation termination release factors RF1/PrfA and RF2/PrfB on the glutamine residue of the universally conserved GGQ motif.</text>
</comment>
<dbReference type="InterPro" id="IPR019874">
    <property type="entry name" value="RF_methyltr_PrmC"/>
</dbReference>
<sequence>MEQILTDRRERKHKMEQITLRQLINVGTKELESVGIVEAANDAWLLMAWVFNISRLDYLLDPETPADPDLAARYRECIKLRGENIPLQHITGEQNFMGFSFKVNRDVLIPRQDTEVLVETVLDHIPRDGSVLDMCTGSGCILLSIAAMASCDCCDGADLSERALAVAGENEVRLRKMGNIGISGTKSPKIRWIHSDLFENVRGRYDVIVSNPPYIPSGQIFKLMAEVRCHEPLMALDGSRDGLEFYRKITVKAPEYLKPGGMLFFEIGWDQADAVSKLLELAGFDQIHVKKDLAGLDRVVYGSL</sequence>
<comment type="caution">
    <text evidence="5">Lacks conserved residue(s) required for the propagation of feature annotation.</text>
</comment>
<dbReference type="GO" id="GO:0102559">
    <property type="term" value="F:peptide chain release factor N(5)-glutamine methyltransferase activity"/>
    <property type="evidence" value="ECO:0007669"/>
    <property type="project" value="UniProtKB-EC"/>
</dbReference>
<dbReference type="GO" id="GO:0032259">
    <property type="term" value="P:methylation"/>
    <property type="evidence" value="ECO:0007669"/>
    <property type="project" value="UniProtKB-KW"/>
</dbReference>
<dbReference type="Gene3D" id="1.10.8.10">
    <property type="entry name" value="DNA helicase RuvA subunit, C-terminal domain"/>
    <property type="match status" value="1"/>
</dbReference>
<dbReference type="Proteomes" id="UP000543642">
    <property type="component" value="Unassembled WGS sequence"/>
</dbReference>
<reference evidence="8 9" key="1">
    <citation type="submission" date="2020-08" db="EMBL/GenBank/DDBJ databases">
        <title>Genomic Encyclopedia of Type Strains, Phase IV (KMG-IV): sequencing the most valuable type-strain genomes for metagenomic binning, comparative biology and taxonomic classification.</title>
        <authorList>
            <person name="Goeker M."/>
        </authorList>
    </citation>
    <scope>NUCLEOTIDE SEQUENCE [LARGE SCALE GENOMIC DNA]</scope>
    <source>
        <strain evidence="8 9">DSM 106146</strain>
    </source>
</reference>
<protein>
    <recommendedName>
        <fullName evidence="5">Release factor glutamine methyltransferase</fullName>
        <shortName evidence="5">RF MTase</shortName>
        <ecNumber evidence="5">2.1.1.297</ecNumber>
    </recommendedName>
    <alternativeName>
        <fullName evidence="5">N5-glutamine methyltransferase PrmC</fullName>
    </alternativeName>
    <alternativeName>
        <fullName evidence="5">Protein-(glutamine-N5) MTase PrmC</fullName>
    </alternativeName>
    <alternativeName>
        <fullName evidence="5">Protein-glutamine N-methyltransferase PrmC</fullName>
    </alternativeName>
</protein>
<keyword evidence="2 5" id="KW-0808">Transferase</keyword>
<evidence type="ECO:0000313" key="8">
    <source>
        <dbReference type="EMBL" id="MBB5265669.1"/>
    </source>
</evidence>
<evidence type="ECO:0000256" key="5">
    <source>
        <dbReference type="HAMAP-Rule" id="MF_02126"/>
    </source>
</evidence>
<dbReference type="Gene3D" id="3.40.50.150">
    <property type="entry name" value="Vaccinia Virus protein VP39"/>
    <property type="match status" value="1"/>
</dbReference>
<dbReference type="AlphaFoldDB" id="A0A7W8HC98"/>
<feature type="binding site" evidence="5">
    <location>
        <begin position="211"/>
        <end position="214"/>
    </location>
    <ligand>
        <name>substrate</name>
    </ligand>
</feature>
<dbReference type="EMBL" id="JACHFW010000013">
    <property type="protein sequence ID" value="MBB5265669.1"/>
    <property type="molecule type" value="Genomic_DNA"/>
</dbReference>
<evidence type="ECO:0000256" key="2">
    <source>
        <dbReference type="ARBA" id="ARBA00022679"/>
    </source>
</evidence>
<evidence type="ECO:0000259" key="6">
    <source>
        <dbReference type="Pfam" id="PF05175"/>
    </source>
</evidence>
<feature type="binding site" evidence="5">
    <location>
        <position position="158"/>
    </location>
    <ligand>
        <name>S-adenosyl-L-methionine</name>
        <dbReference type="ChEBI" id="CHEBI:59789"/>
    </ligand>
</feature>
<dbReference type="Pfam" id="PF05175">
    <property type="entry name" value="MTS"/>
    <property type="match status" value="1"/>
</dbReference>
<keyword evidence="1 5" id="KW-0489">Methyltransferase</keyword>
<dbReference type="CDD" id="cd02440">
    <property type="entry name" value="AdoMet_MTases"/>
    <property type="match status" value="1"/>
</dbReference>
<dbReference type="InterPro" id="IPR050320">
    <property type="entry name" value="N5-glutamine_MTase"/>
</dbReference>
<dbReference type="InterPro" id="IPR029063">
    <property type="entry name" value="SAM-dependent_MTases_sf"/>
</dbReference>
<comment type="similarity">
    <text evidence="5">Belongs to the protein N5-glutamine methyltransferase family. PrmC subfamily.</text>
</comment>
<proteinExistence type="inferred from homology"/>
<evidence type="ECO:0000256" key="1">
    <source>
        <dbReference type="ARBA" id="ARBA00022603"/>
    </source>
</evidence>
<organism evidence="8 9">
    <name type="scientific">Catenibacillus scindens</name>
    <dbReference type="NCBI Taxonomy" id="673271"/>
    <lineage>
        <taxon>Bacteria</taxon>
        <taxon>Bacillati</taxon>
        <taxon>Bacillota</taxon>
        <taxon>Clostridia</taxon>
        <taxon>Lachnospirales</taxon>
        <taxon>Lachnospiraceae</taxon>
        <taxon>Catenibacillus</taxon>
    </lineage>
</organism>
<dbReference type="EC" id="2.1.1.297" evidence="5"/>
<dbReference type="SUPFAM" id="SSF53335">
    <property type="entry name" value="S-adenosyl-L-methionine-dependent methyltransferases"/>
    <property type="match status" value="1"/>
</dbReference>
<gene>
    <name evidence="5" type="primary">prmC</name>
    <name evidence="8" type="ORF">HNP82_002816</name>
</gene>
<dbReference type="InterPro" id="IPR004556">
    <property type="entry name" value="HemK-like"/>
</dbReference>
<dbReference type="InterPro" id="IPR007848">
    <property type="entry name" value="Small_mtfrase_dom"/>
</dbReference>
<dbReference type="GO" id="GO:0003676">
    <property type="term" value="F:nucleic acid binding"/>
    <property type="evidence" value="ECO:0007669"/>
    <property type="project" value="InterPro"/>
</dbReference>
<evidence type="ECO:0000259" key="7">
    <source>
        <dbReference type="Pfam" id="PF17827"/>
    </source>
</evidence>
<dbReference type="RefSeq" id="WP_243164779.1">
    <property type="nucleotide sequence ID" value="NZ_CAWVEG010000212.1"/>
</dbReference>
<name>A0A7W8HC98_9FIRM</name>
<feature type="domain" description="Methyltransferase small" evidence="6">
    <location>
        <begin position="114"/>
        <end position="216"/>
    </location>
</feature>
<dbReference type="HAMAP" id="MF_02126">
    <property type="entry name" value="RF_methyltr_PrmC"/>
    <property type="match status" value="1"/>
</dbReference>
<dbReference type="PANTHER" id="PTHR18895:SF74">
    <property type="entry name" value="MTRF1L RELEASE FACTOR GLUTAMINE METHYLTRANSFERASE"/>
    <property type="match status" value="1"/>
</dbReference>